<evidence type="ECO:0000313" key="1">
    <source>
        <dbReference type="EMBL" id="RED94090.1"/>
    </source>
</evidence>
<gene>
    <name evidence="1" type="ORF">C7460_12231</name>
</gene>
<dbReference type="EMBL" id="QREG01000022">
    <property type="protein sequence ID" value="RED94090.1"/>
    <property type="molecule type" value="Genomic_DNA"/>
</dbReference>
<reference evidence="1 2" key="1">
    <citation type="submission" date="2018-07" db="EMBL/GenBank/DDBJ databases">
        <title>Genomic Encyclopedia of Type Strains, Phase IV (KMG-IV): sequencing the most valuable type-strain genomes for metagenomic binning, comparative biology and taxonomic classification.</title>
        <authorList>
            <person name="Goeker M."/>
        </authorList>
    </citation>
    <scope>NUCLEOTIDE SEQUENCE [LARGE SCALE GENOMIC DNA]</scope>
    <source>
        <strain evidence="1 2">DSM 4134</strain>
    </source>
</reference>
<dbReference type="RefSeq" id="WP_115869693.1">
    <property type="nucleotide sequence ID" value="NZ_QREG01000022.1"/>
</dbReference>
<dbReference type="AlphaFoldDB" id="A0A3D9KZV0"/>
<comment type="caution">
    <text evidence="1">The sequence shown here is derived from an EMBL/GenBank/DDBJ whole genome shotgun (WGS) entry which is preliminary data.</text>
</comment>
<accession>A0A3D9KZV0</accession>
<dbReference type="OrthoDB" id="1115578at2"/>
<name>A0A3D9KZV0_MARFU</name>
<organism evidence="1 2">
    <name type="scientific">Marinoscillum furvescens DSM 4134</name>
    <dbReference type="NCBI Taxonomy" id="1122208"/>
    <lineage>
        <taxon>Bacteria</taxon>
        <taxon>Pseudomonadati</taxon>
        <taxon>Bacteroidota</taxon>
        <taxon>Cytophagia</taxon>
        <taxon>Cytophagales</taxon>
        <taxon>Reichenbachiellaceae</taxon>
        <taxon>Marinoscillum</taxon>
    </lineage>
</organism>
<proteinExistence type="predicted"/>
<keyword evidence="2" id="KW-1185">Reference proteome</keyword>
<evidence type="ECO:0000313" key="2">
    <source>
        <dbReference type="Proteomes" id="UP000256779"/>
    </source>
</evidence>
<dbReference type="Proteomes" id="UP000256779">
    <property type="component" value="Unassembled WGS sequence"/>
</dbReference>
<sequence length="233" mass="26444">MSKTHFEQLLPQLEAMEADRVKQPNMPVDTFLQEAADLEVWMQEDLPKLTAVGLPQRTIDALPVRLGALRHAQSEWTRKRNTKEEAARQWEAQSSEAMDLKNELEHAFRFAFRKHPDLLGKVQEVEAGLGHADLVQDLSDLSLLGKAHQDLLASINFQTEKLDDSAAISENLSKVLAAMNGERLENGEDKTLRDKAFTLLKETVDEIRDAGKYALWKSPERLKGYKSAHWAKF</sequence>
<protein>
    <submittedName>
        <fullName evidence="1">Uncharacterized protein</fullName>
    </submittedName>
</protein>